<feature type="signal peptide" evidence="1">
    <location>
        <begin position="1"/>
        <end position="21"/>
    </location>
</feature>
<dbReference type="Proteomes" id="UP001067708">
    <property type="component" value="Unassembled WGS sequence"/>
</dbReference>
<sequence>MKKRLAILSLTVMMAFGLVNVNLHPVQENAGYIKQMSDQIGA</sequence>
<dbReference type="RefSeq" id="WP_258418346.1">
    <property type="nucleotide sequence ID" value="NZ_JAPTNG010000023.1"/>
</dbReference>
<evidence type="ECO:0000256" key="1">
    <source>
        <dbReference type="SAM" id="SignalP"/>
    </source>
</evidence>
<reference evidence="2" key="1">
    <citation type="submission" date="2022-09" db="EMBL/GenBank/DDBJ databases">
        <title>Genome analysis and characterization of larvicidal activity of Brevibacillus strains.</title>
        <authorList>
            <person name="Patrusheva E.V."/>
            <person name="Izotova A.O."/>
            <person name="Toshchakov S.V."/>
            <person name="Sineoky S.P."/>
        </authorList>
    </citation>
    <scope>NUCLEOTIDE SEQUENCE</scope>
    <source>
        <strain evidence="2">VKPM_B-13244</strain>
    </source>
</reference>
<feature type="chain" id="PRO_5045721645" evidence="1">
    <location>
        <begin position="22"/>
        <end position="42"/>
    </location>
</feature>
<gene>
    <name evidence="2" type="ORF">O0535_22085</name>
</gene>
<keyword evidence="1" id="KW-0732">Signal</keyword>
<evidence type="ECO:0000313" key="2">
    <source>
        <dbReference type="EMBL" id="MCZ0833400.1"/>
    </source>
</evidence>
<keyword evidence="3" id="KW-1185">Reference proteome</keyword>
<dbReference type="EMBL" id="JAPTNG010000023">
    <property type="protein sequence ID" value="MCZ0833400.1"/>
    <property type="molecule type" value="Genomic_DNA"/>
</dbReference>
<evidence type="ECO:0000313" key="3">
    <source>
        <dbReference type="Proteomes" id="UP001067708"/>
    </source>
</evidence>
<comment type="caution">
    <text evidence="2">The sequence shown here is derived from an EMBL/GenBank/DDBJ whole genome shotgun (WGS) entry which is preliminary data.</text>
</comment>
<name>A0ABT4I2W4_9BACL</name>
<proteinExistence type="predicted"/>
<organism evidence="2 3">
    <name type="scientific">Brevibacillus halotolerans</name>
    <dbReference type="NCBI Taxonomy" id="1507437"/>
    <lineage>
        <taxon>Bacteria</taxon>
        <taxon>Bacillati</taxon>
        <taxon>Bacillota</taxon>
        <taxon>Bacilli</taxon>
        <taxon>Bacillales</taxon>
        <taxon>Paenibacillaceae</taxon>
        <taxon>Brevibacillus</taxon>
    </lineage>
</organism>
<accession>A0ABT4I2W4</accession>
<protein>
    <submittedName>
        <fullName evidence="2">Uncharacterized protein</fullName>
    </submittedName>
</protein>